<comment type="caution">
    <text evidence="8">The sequence shown here is derived from an EMBL/GenBank/DDBJ whole genome shotgun (WGS) entry which is preliminary data.</text>
</comment>
<reference evidence="8" key="1">
    <citation type="submission" date="2022-10" db="EMBL/GenBank/DDBJ databases">
        <title>Novel sulphate-reducing endosymbionts in the free-living metamonad Anaeramoeba.</title>
        <authorList>
            <person name="Jerlstrom-Hultqvist J."/>
            <person name="Cepicka I."/>
            <person name="Gallot-Lavallee L."/>
            <person name="Salas-Leiva D."/>
            <person name="Curtis B.A."/>
            <person name="Zahonova K."/>
            <person name="Pipaliya S."/>
            <person name="Dacks J."/>
            <person name="Roger A.J."/>
        </authorList>
    </citation>
    <scope>NUCLEOTIDE SEQUENCE</scope>
    <source>
        <strain evidence="8">BMAN</strain>
    </source>
</reference>
<dbReference type="OMA" id="PRINTID"/>
<keyword evidence="3" id="KW-0464">Manganese</keyword>
<dbReference type="Pfam" id="PF00149">
    <property type="entry name" value="Metallophos"/>
    <property type="match status" value="1"/>
</dbReference>
<dbReference type="InterPro" id="IPR006186">
    <property type="entry name" value="Ser/Thr-sp_prot-phosphatase"/>
</dbReference>
<dbReference type="InterPro" id="IPR047129">
    <property type="entry name" value="PPA2-like"/>
</dbReference>
<evidence type="ECO:0000313" key="9">
    <source>
        <dbReference type="Proteomes" id="UP001149090"/>
    </source>
</evidence>
<dbReference type="SMART" id="SM00156">
    <property type="entry name" value="PP2Ac"/>
    <property type="match status" value="1"/>
</dbReference>
<proteinExistence type="inferred from homology"/>
<accession>A0A9Q0LNH0</accession>
<keyword evidence="6" id="KW-0732">Signal</keyword>
<dbReference type="Proteomes" id="UP001149090">
    <property type="component" value="Unassembled WGS sequence"/>
</dbReference>
<dbReference type="PANTHER" id="PTHR45619">
    <property type="entry name" value="SERINE/THREONINE-PROTEIN PHOSPHATASE PP2A-RELATED"/>
    <property type="match status" value="1"/>
</dbReference>
<feature type="signal peptide" evidence="6">
    <location>
        <begin position="1"/>
        <end position="21"/>
    </location>
</feature>
<feature type="transmembrane region" description="Helical" evidence="5">
    <location>
        <begin position="97"/>
        <end position="118"/>
    </location>
</feature>
<dbReference type="PRINTS" id="PR00114">
    <property type="entry name" value="STPHPHTASE"/>
</dbReference>
<protein>
    <recommendedName>
        <fullName evidence="4">Serine/threonine-protein phosphatase</fullName>
        <ecNumber evidence="4">3.1.3.16</ecNumber>
    </recommendedName>
</protein>
<dbReference type="InterPro" id="IPR004843">
    <property type="entry name" value="Calcineurin-like_PHP"/>
</dbReference>
<keyword evidence="1" id="KW-0479">Metal-binding</keyword>
<feature type="chain" id="PRO_5040408181" description="Serine/threonine-protein phosphatase" evidence="6">
    <location>
        <begin position="22"/>
        <end position="428"/>
    </location>
</feature>
<keyword evidence="5" id="KW-1133">Transmembrane helix</keyword>
<dbReference type="InterPro" id="IPR029052">
    <property type="entry name" value="Metallo-depent_PP-like"/>
</dbReference>
<sequence>MKLIFQLFLLLFFNFLSFVYSTNCGQYKTKSDCIYSKDSCKCGWYACSSEGNPDLGYQWCLEGDKTGTKKFVSITKCSNTTDGYIYTFYCKKYLSNLAIAIIVIVGILLISGIVYYFIKKKKDKRAFYEQWIEKLLECKFIPENIYKELCEKCKEILIEENNVHPIKSPVTICGNIHGQFNALLEIFRIGGELSSTNYVFLGDYVDIGYYSLETFSLLLALKIKYPEKIFLLRGNHESKHLSYSLGFYKECVKKYGSIHPWKYSCQVFNYLPIAAIIDGSIFCIHGGLSPRINTIDQIRGIDRMKEIPEKGSFCDLIWSDPDTDDGWHESPRGGGFLFGNDIILEFCRINDLDLICRSHSLIQNGYEYKFEDEKLVTIWSTPNFCNRAGNSASILQIDENLNRSFKIFIDDFEEKEKKKKKKKKLNLF</sequence>
<comment type="catalytic activity">
    <reaction evidence="4">
        <text>O-phospho-L-threonyl-[protein] + H2O = L-threonyl-[protein] + phosphate</text>
        <dbReference type="Rhea" id="RHEA:47004"/>
        <dbReference type="Rhea" id="RHEA-COMP:11060"/>
        <dbReference type="Rhea" id="RHEA-COMP:11605"/>
        <dbReference type="ChEBI" id="CHEBI:15377"/>
        <dbReference type="ChEBI" id="CHEBI:30013"/>
        <dbReference type="ChEBI" id="CHEBI:43474"/>
        <dbReference type="ChEBI" id="CHEBI:61977"/>
        <dbReference type="EC" id="3.1.3.16"/>
    </reaction>
</comment>
<name>A0A9Q0LNH0_ANAIG</name>
<dbReference type="AlphaFoldDB" id="A0A9Q0LNH0"/>
<evidence type="ECO:0000313" key="8">
    <source>
        <dbReference type="EMBL" id="KAJ5075015.1"/>
    </source>
</evidence>
<keyword evidence="5" id="KW-0472">Membrane</keyword>
<dbReference type="GO" id="GO:0004722">
    <property type="term" value="F:protein serine/threonine phosphatase activity"/>
    <property type="evidence" value="ECO:0007669"/>
    <property type="project" value="UniProtKB-EC"/>
</dbReference>
<dbReference type="SUPFAM" id="SSF56300">
    <property type="entry name" value="Metallo-dependent phosphatases"/>
    <property type="match status" value="1"/>
</dbReference>
<comment type="similarity">
    <text evidence="4">Belongs to the PPP phosphatase family.</text>
</comment>
<evidence type="ECO:0000256" key="5">
    <source>
        <dbReference type="SAM" id="Phobius"/>
    </source>
</evidence>
<keyword evidence="9" id="KW-1185">Reference proteome</keyword>
<dbReference type="EMBL" id="JAPDFW010000067">
    <property type="protein sequence ID" value="KAJ5075015.1"/>
    <property type="molecule type" value="Genomic_DNA"/>
</dbReference>
<evidence type="ECO:0000256" key="1">
    <source>
        <dbReference type="ARBA" id="ARBA00022723"/>
    </source>
</evidence>
<dbReference type="Gene3D" id="3.60.21.10">
    <property type="match status" value="1"/>
</dbReference>
<evidence type="ECO:0000256" key="3">
    <source>
        <dbReference type="ARBA" id="ARBA00023211"/>
    </source>
</evidence>
<evidence type="ECO:0000256" key="4">
    <source>
        <dbReference type="RuleBase" id="RU004273"/>
    </source>
</evidence>
<keyword evidence="2 4" id="KW-0378">Hydrolase</keyword>
<organism evidence="8 9">
    <name type="scientific">Anaeramoeba ignava</name>
    <name type="common">Anaerobic marine amoeba</name>
    <dbReference type="NCBI Taxonomy" id="1746090"/>
    <lineage>
        <taxon>Eukaryota</taxon>
        <taxon>Metamonada</taxon>
        <taxon>Anaeramoebidae</taxon>
        <taxon>Anaeramoeba</taxon>
    </lineage>
</organism>
<dbReference type="GO" id="GO:0046872">
    <property type="term" value="F:metal ion binding"/>
    <property type="evidence" value="ECO:0007669"/>
    <property type="project" value="UniProtKB-KW"/>
</dbReference>
<dbReference type="OrthoDB" id="1930084at2759"/>
<keyword evidence="5" id="KW-0812">Transmembrane</keyword>
<feature type="domain" description="Serine/threonine specific protein phosphatases" evidence="7">
    <location>
        <begin position="232"/>
        <end position="237"/>
    </location>
</feature>
<dbReference type="PROSITE" id="PS00125">
    <property type="entry name" value="SER_THR_PHOSPHATASE"/>
    <property type="match status" value="1"/>
</dbReference>
<evidence type="ECO:0000256" key="2">
    <source>
        <dbReference type="ARBA" id="ARBA00022801"/>
    </source>
</evidence>
<gene>
    <name evidence="8" type="ORF">M0811_07719</name>
</gene>
<evidence type="ECO:0000259" key="7">
    <source>
        <dbReference type="PROSITE" id="PS00125"/>
    </source>
</evidence>
<dbReference type="EC" id="3.1.3.16" evidence="4"/>
<evidence type="ECO:0000256" key="6">
    <source>
        <dbReference type="SAM" id="SignalP"/>
    </source>
</evidence>